<dbReference type="CDD" id="cd00009">
    <property type="entry name" value="AAA"/>
    <property type="match status" value="1"/>
</dbReference>
<evidence type="ECO:0000256" key="6">
    <source>
        <dbReference type="SAM" id="Coils"/>
    </source>
</evidence>
<dbReference type="SUPFAM" id="SSF81923">
    <property type="entry name" value="Double Clp-N motif"/>
    <property type="match status" value="1"/>
</dbReference>
<dbReference type="PROSITE" id="PS50045">
    <property type="entry name" value="SIGMA54_INTERACT_4"/>
    <property type="match status" value="1"/>
</dbReference>
<proteinExistence type="predicted"/>
<dbReference type="InterPro" id="IPR002078">
    <property type="entry name" value="Sigma_54_int"/>
</dbReference>
<evidence type="ECO:0000259" key="8">
    <source>
        <dbReference type="PROSITE" id="PS51903"/>
    </source>
</evidence>
<sequence length="832" mass="94534">MMRFDRFTEKAQEAAMRAYEILQHYKHTQVDTEHVFLALLQQSGGAVPQIMQVLQAPVEEMAEKLANVLENMPRASTNPYGSTNTAQVFITPRLKRIMDIAYEEAMRMKDEYISTEHMLLAIASERNTPSANILRDAMITKERILEAIEQIRKGQRVTEPNAESKYRVLEKYGRDLTRAAKEGKLDPVVGRESEVLRVIQVLSRRTKNNPVLIGEAGVGKTAIVEGLAQKIVNRDVPDNLIGKRVISLDLGALVAGTRFRGEFEERLKACIEEIQRSEGEIILFIDELHTMVGAGNAAGAMDASNMLKPALARGELQCIGATTLDEYREHIERDSALERRFAPVYVDEPSIEDSIDILRGLRSRYEEHHHVRYDDEALVQAVKLSHRYVTDRRLPDKAIDLMDEAAAKLRVSMYLMPPRLKEMKAQLDELQSQEEKAWEARDYENAAKYKAERVRLEEEYNELVAKWRAETDLDDVVDARDIAAVVSAWTGIPVSNLLQTETEKLLNMEEILRQRIVGQEHAIQAVSDAIRRARSGLKDPRRPIGTFLFLGPTGVGKTELAKALAGFLFDDDDALLRIDMSEYREPHTVSRLFGAPPGYVGYDQGGQLTEQVRRRPYRVVLFDEIEKAHPDVWNALLQIMDDGRLTDGQGRQVDFRNTVIIMTSNVGAEAIKRGPLGFVTPTFDESKFTQSEYSNQLKRLFRPEFLNRIDEIIVFEPLNREQIRRIVHLLMRDIGARMEELGFTVEMTEAAADHVAEVGYDPNYGARPLRRLLQRNVENELSKRLLRGEYKTGDHVIVDYDPNAEGDNKLVFRLAEPTPIAVDLPVDNVHAE</sequence>
<accession>A0A7C1JSK8</accession>
<dbReference type="Pfam" id="PF02861">
    <property type="entry name" value="Clp_N"/>
    <property type="match status" value="1"/>
</dbReference>
<feature type="domain" description="Sigma-54 factor interaction" evidence="7">
    <location>
        <begin position="516"/>
        <end position="778"/>
    </location>
</feature>
<dbReference type="FunFam" id="3.40.50.300:FF:000010">
    <property type="entry name" value="Chaperone clpB 1, putative"/>
    <property type="match status" value="1"/>
</dbReference>
<dbReference type="Gene3D" id="1.10.1780.10">
    <property type="entry name" value="Clp, N-terminal domain"/>
    <property type="match status" value="1"/>
</dbReference>
<dbReference type="SMART" id="SM01086">
    <property type="entry name" value="ClpB_D2-small"/>
    <property type="match status" value="1"/>
</dbReference>
<dbReference type="AlphaFoldDB" id="A0A7C1JSK8"/>
<dbReference type="InterPro" id="IPR003959">
    <property type="entry name" value="ATPase_AAA_core"/>
</dbReference>
<dbReference type="InterPro" id="IPR036628">
    <property type="entry name" value="Clp_N_dom_sf"/>
</dbReference>
<dbReference type="InterPro" id="IPR050130">
    <property type="entry name" value="ClpA_ClpB"/>
</dbReference>
<comment type="caution">
    <text evidence="9">The sequence shown here is derived from an EMBL/GenBank/DDBJ whole genome shotgun (WGS) entry which is preliminary data.</text>
</comment>
<dbReference type="SUPFAM" id="SSF52540">
    <property type="entry name" value="P-loop containing nucleoside triphosphate hydrolases"/>
    <property type="match status" value="2"/>
</dbReference>
<dbReference type="PRINTS" id="PR00300">
    <property type="entry name" value="CLPPROTEASEA"/>
</dbReference>
<name>A0A7C1JSK8_9CHLR</name>
<keyword evidence="3" id="KW-0067">ATP-binding</keyword>
<gene>
    <name evidence="9" type="ORF">ENQ20_07295</name>
</gene>
<organism evidence="9">
    <name type="scientific">Caldilinea aerophila</name>
    <dbReference type="NCBI Taxonomy" id="133453"/>
    <lineage>
        <taxon>Bacteria</taxon>
        <taxon>Bacillati</taxon>
        <taxon>Chloroflexota</taxon>
        <taxon>Caldilineae</taxon>
        <taxon>Caldilineales</taxon>
        <taxon>Caldilineaceae</taxon>
        <taxon>Caldilinea</taxon>
    </lineage>
</organism>
<evidence type="ECO:0000256" key="3">
    <source>
        <dbReference type="ARBA" id="ARBA00022840"/>
    </source>
</evidence>
<evidence type="ECO:0000256" key="2">
    <source>
        <dbReference type="ARBA" id="ARBA00022741"/>
    </source>
</evidence>
<dbReference type="InterPro" id="IPR004176">
    <property type="entry name" value="Clp_R_N"/>
</dbReference>
<dbReference type="GO" id="GO:0005737">
    <property type="term" value="C:cytoplasm"/>
    <property type="evidence" value="ECO:0007669"/>
    <property type="project" value="TreeGrafter"/>
</dbReference>
<dbReference type="PROSITE" id="PS51903">
    <property type="entry name" value="CLP_R"/>
    <property type="match status" value="1"/>
</dbReference>
<dbReference type="GO" id="GO:0006355">
    <property type="term" value="P:regulation of DNA-templated transcription"/>
    <property type="evidence" value="ECO:0007669"/>
    <property type="project" value="InterPro"/>
</dbReference>
<dbReference type="FunFam" id="3.40.50.300:FF:000025">
    <property type="entry name" value="ATP-dependent Clp protease subunit"/>
    <property type="match status" value="1"/>
</dbReference>
<dbReference type="InterPro" id="IPR027417">
    <property type="entry name" value="P-loop_NTPase"/>
</dbReference>
<dbReference type="CDD" id="cd19499">
    <property type="entry name" value="RecA-like_ClpB_Hsp104-like"/>
    <property type="match status" value="1"/>
</dbReference>
<dbReference type="GO" id="GO:0005524">
    <property type="term" value="F:ATP binding"/>
    <property type="evidence" value="ECO:0007669"/>
    <property type="project" value="UniProtKB-KW"/>
</dbReference>
<evidence type="ECO:0000256" key="1">
    <source>
        <dbReference type="ARBA" id="ARBA00022737"/>
    </source>
</evidence>
<dbReference type="SMART" id="SM00382">
    <property type="entry name" value="AAA"/>
    <property type="match status" value="2"/>
</dbReference>
<keyword evidence="4" id="KW-0143">Chaperone</keyword>
<dbReference type="Gene3D" id="1.10.8.60">
    <property type="match status" value="2"/>
</dbReference>
<keyword evidence="2" id="KW-0547">Nucleotide-binding</keyword>
<dbReference type="GO" id="GO:0034605">
    <property type="term" value="P:cellular response to heat"/>
    <property type="evidence" value="ECO:0007669"/>
    <property type="project" value="TreeGrafter"/>
</dbReference>
<keyword evidence="1 5" id="KW-0677">Repeat</keyword>
<protein>
    <submittedName>
        <fullName evidence="9">AAA family ATPase</fullName>
    </submittedName>
</protein>
<dbReference type="PROSITE" id="PS00870">
    <property type="entry name" value="CLPAB_1"/>
    <property type="match status" value="1"/>
</dbReference>
<dbReference type="InterPro" id="IPR041546">
    <property type="entry name" value="ClpA/ClpB_AAA_lid"/>
</dbReference>
<evidence type="ECO:0000256" key="5">
    <source>
        <dbReference type="PROSITE-ProRule" id="PRU01251"/>
    </source>
</evidence>
<keyword evidence="6" id="KW-0175">Coiled coil</keyword>
<evidence type="ECO:0000259" key="7">
    <source>
        <dbReference type="PROSITE" id="PS50045"/>
    </source>
</evidence>
<dbReference type="Gene3D" id="4.10.860.10">
    <property type="entry name" value="UVR domain"/>
    <property type="match status" value="1"/>
</dbReference>
<evidence type="ECO:0000313" key="9">
    <source>
        <dbReference type="EMBL" id="HDX31287.1"/>
    </source>
</evidence>
<dbReference type="Pfam" id="PF17871">
    <property type="entry name" value="AAA_lid_9"/>
    <property type="match status" value="1"/>
</dbReference>
<reference evidence="9" key="1">
    <citation type="journal article" date="2020" name="mSystems">
        <title>Genome- and Community-Level Interaction Insights into Carbon Utilization and Element Cycling Functions of Hydrothermarchaeota in Hydrothermal Sediment.</title>
        <authorList>
            <person name="Zhou Z."/>
            <person name="Liu Y."/>
            <person name="Xu W."/>
            <person name="Pan J."/>
            <person name="Luo Z.H."/>
            <person name="Li M."/>
        </authorList>
    </citation>
    <scope>NUCLEOTIDE SEQUENCE [LARGE SCALE GENOMIC DNA]</scope>
    <source>
        <strain evidence="9">SpSt-289</strain>
    </source>
</reference>
<dbReference type="InterPro" id="IPR003593">
    <property type="entry name" value="AAA+_ATPase"/>
</dbReference>
<feature type="coiled-coil region" evidence="6">
    <location>
        <begin position="420"/>
        <end position="466"/>
    </location>
</feature>
<dbReference type="InterPro" id="IPR018368">
    <property type="entry name" value="ClpA/B_CS1"/>
</dbReference>
<dbReference type="InterPro" id="IPR001270">
    <property type="entry name" value="ClpA/B"/>
</dbReference>
<dbReference type="PANTHER" id="PTHR11638:SF18">
    <property type="entry name" value="HEAT SHOCK PROTEIN 104"/>
    <property type="match status" value="1"/>
</dbReference>
<dbReference type="Pfam" id="PF10431">
    <property type="entry name" value="ClpB_D2-small"/>
    <property type="match status" value="1"/>
</dbReference>
<feature type="domain" description="Clp R" evidence="8">
    <location>
        <begin position="4"/>
        <end position="154"/>
    </location>
</feature>
<dbReference type="Pfam" id="PF07724">
    <property type="entry name" value="AAA_2"/>
    <property type="match status" value="1"/>
</dbReference>
<dbReference type="Gene3D" id="3.40.50.300">
    <property type="entry name" value="P-loop containing nucleotide triphosphate hydrolases"/>
    <property type="match status" value="2"/>
</dbReference>
<dbReference type="EMBL" id="DSMG01000078">
    <property type="protein sequence ID" value="HDX31287.1"/>
    <property type="molecule type" value="Genomic_DNA"/>
</dbReference>
<dbReference type="PANTHER" id="PTHR11638">
    <property type="entry name" value="ATP-DEPENDENT CLP PROTEASE"/>
    <property type="match status" value="1"/>
</dbReference>
<evidence type="ECO:0000256" key="4">
    <source>
        <dbReference type="ARBA" id="ARBA00023186"/>
    </source>
</evidence>
<dbReference type="InterPro" id="IPR019489">
    <property type="entry name" value="Clp_ATPase_C"/>
</dbReference>
<dbReference type="GO" id="GO:0016887">
    <property type="term" value="F:ATP hydrolysis activity"/>
    <property type="evidence" value="ECO:0007669"/>
    <property type="project" value="InterPro"/>
</dbReference>
<dbReference type="Pfam" id="PF00004">
    <property type="entry name" value="AAA"/>
    <property type="match status" value="1"/>
</dbReference>